<dbReference type="Proteomes" id="UP000465304">
    <property type="component" value="Unassembled WGS sequence"/>
</dbReference>
<evidence type="ECO:0000313" key="1">
    <source>
        <dbReference type="EMBL" id="GFH00516.1"/>
    </source>
</evidence>
<evidence type="ECO:0000313" key="2">
    <source>
        <dbReference type="Proteomes" id="UP000465304"/>
    </source>
</evidence>
<comment type="caution">
    <text evidence="1">The sequence shown here is derived from an EMBL/GenBank/DDBJ whole genome shotgun (WGS) entry which is preliminary data.</text>
</comment>
<protein>
    <submittedName>
        <fullName evidence="1">Uncharacterized protein</fullName>
    </submittedName>
</protein>
<keyword evidence="2" id="KW-1185">Reference proteome</keyword>
<organism evidence="1 2">
    <name type="scientific">Mycolicibacterium hippocampi</name>
    <dbReference type="NCBI Taxonomy" id="659824"/>
    <lineage>
        <taxon>Bacteria</taxon>
        <taxon>Bacillati</taxon>
        <taxon>Actinomycetota</taxon>
        <taxon>Actinomycetes</taxon>
        <taxon>Mycobacteriales</taxon>
        <taxon>Mycobacteriaceae</taxon>
        <taxon>Mycolicibacterium</taxon>
    </lineage>
</organism>
<dbReference type="EMBL" id="BLLB01000002">
    <property type="protein sequence ID" value="GFH00516.1"/>
    <property type="molecule type" value="Genomic_DNA"/>
</dbReference>
<accession>A0A7I9ZI48</accession>
<proteinExistence type="predicted"/>
<name>A0A7I9ZI48_9MYCO</name>
<gene>
    <name evidence="1" type="ORF">MHIP_09990</name>
</gene>
<reference evidence="1 2" key="1">
    <citation type="journal article" date="2019" name="Emerg. Microbes Infect.">
        <title>Comprehensive subspecies identification of 175 nontuberculous mycobacteria species based on 7547 genomic profiles.</title>
        <authorList>
            <person name="Matsumoto Y."/>
            <person name="Kinjo T."/>
            <person name="Motooka D."/>
            <person name="Nabeya D."/>
            <person name="Jung N."/>
            <person name="Uechi K."/>
            <person name="Horii T."/>
            <person name="Iida T."/>
            <person name="Fujita J."/>
            <person name="Nakamura S."/>
        </authorList>
    </citation>
    <scope>NUCLEOTIDE SEQUENCE [LARGE SCALE GENOMIC DNA]</scope>
    <source>
        <strain evidence="1 2">JCM 30996</strain>
    </source>
</reference>
<sequence length="104" mass="11841">MLAAVAQSVGDTTAGTCFVVSRYNRQWMVTAKHIVDGALEAGVTEEERLLAEHELLQSQLPMRLPRLGRRVPKRQHLQQGPYRDRLPLSQMVRRHEPFLGPREG</sequence>
<dbReference type="AlphaFoldDB" id="A0A7I9ZI48"/>